<keyword evidence="1" id="KW-0812">Transmembrane</keyword>
<keyword evidence="3" id="KW-1185">Reference proteome</keyword>
<sequence length="155" mass="16396">MTTDRGSIEPTRPVVLLGWAVAGLVVGLLVRPVAERIDDTAPLVTWPQPLGLLLVAAIVGGTAWSTWRTVQVRRERLAPHRAVNRLVLARACAIAGSVVGGGYLGYAVTWLGDASPLADERVARSGLAALGGLLTVVASLLLERACRVRSDDRDN</sequence>
<reference evidence="2 3" key="1">
    <citation type="submission" date="2024-09" db="EMBL/GenBank/DDBJ databases">
        <authorList>
            <person name="Sun Q."/>
            <person name="Mori K."/>
        </authorList>
    </citation>
    <scope>NUCLEOTIDE SEQUENCE [LARGE SCALE GENOMIC DNA]</scope>
    <source>
        <strain evidence="2 3">JCM 9626</strain>
    </source>
</reference>
<feature type="transmembrane region" description="Helical" evidence="1">
    <location>
        <begin position="50"/>
        <end position="67"/>
    </location>
</feature>
<feature type="transmembrane region" description="Helical" evidence="1">
    <location>
        <begin position="122"/>
        <end position="142"/>
    </location>
</feature>
<keyword evidence="1" id="KW-1133">Transmembrane helix</keyword>
<feature type="transmembrane region" description="Helical" evidence="1">
    <location>
        <begin position="12"/>
        <end position="30"/>
    </location>
</feature>
<name>A0ABV5K8P0_9ACTN</name>
<evidence type="ECO:0000313" key="2">
    <source>
        <dbReference type="EMBL" id="MFB9313109.1"/>
    </source>
</evidence>
<dbReference type="EMBL" id="JBHMDG010000011">
    <property type="protein sequence ID" value="MFB9313109.1"/>
    <property type="molecule type" value="Genomic_DNA"/>
</dbReference>
<evidence type="ECO:0000313" key="3">
    <source>
        <dbReference type="Proteomes" id="UP001589750"/>
    </source>
</evidence>
<organism evidence="2 3">
    <name type="scientific">Nocardioides plantarum</name>
    <dbReference type="NCBI Taxonomy" id="29299"/>
    <lineage>
        <taxon>Bacteria</taxon>
        <taxon>Bacillati</taxon>
        <taxon>Actinomycetota</taxon>
        <taxon>Actinomycetes</taxon>
        <taxon>Propionibacteriales</taxon>
        <taxon>Nocardioidaceae</taxon>
        <taxon>Nocardioides</taxon>
    </lineage>
</organism>
<proteinExistence type="predicted"/>
<dbReference type="Pfam" id="PF11377">
    <property type="entry name" value="DUF3180"/>
    <property type="match status" value="1"/>
</dbReference>
<accession>A0ABV5K8P0</accession>
<dbReference type="RefSeq" id="WP_140011260.1">
    <property type="nucleotide sequence ID" value="NZ_JBHMDG010000011.1"/>
</dbReference>
<comment type="caution">
    <text evidence="2">The sequence shown here is derived from an EMBL/GenBank/DDBJ whole genome shotgun (WGS) entry which is preliminary data.</text>
</comment>
<dbReference type="Proteomes" id="UP001589750">
    <property type="component" value="Unassembled WGS sequence"/>
</dbReference>
<evidence type="ECO:0000256" key="1">
    <source>
        <dbReference type="SAM" id="Phobius"/>
    </source>
</evidence>
<gene>
    <name evidence="2" type="ORF">ACFFRI_08640</name>
</gene>
<keyword evidence="1" id="KW-0472">Membrane</keyword>
<protein>
    <submittedName>
        <fullName evidence="2">DUF3180 domain-containing protein</fullName>
    </submittedName>
</protein>
<feature type="transmembrane region" description="Helical" evidence="1">
    <location>
        <begin position="87"/>
        <end position="110"/>
    </location>
</feature>
<dbReference type="InterPro" id="IPR021517">
    <property type="entry name" value="DUF3180"/>
</dbReference>